<dbReference type="SUPFAM" id="SSF55550">
    <property type="entry name" value="SH2 domain"/>
    <property type="match status" value="1"/>
</dbReference>
<dbReference type="PANTHER" id="PTHR10337">
    <property type="entry name" value="SHC TRANSFORMING PROTEIN"/>
    <property type="match status" value="1"/>
</dbReference>
<dbReference type="CDD" id="cd09925">
    <property type="entry name" value="SH2_SHC"/>
    <property type="match status" value="1"/>
</dbReference>
<accession>A0A6A7FRM1</accession>
<dbReference type="GO" id="GO:0007169">
    <property type="term" value="P:cell surface receptor protein tyrosine kinase signaling pathway"/>
    <property type="evidence" value="ECO:0007669"/>
    <property type="project" value="TreeGrafter"/>
</dbReference>
<organism evidence="3">
    <name type="scientific">Hirondellea gigas</name>
    <dbReference type="NCBI Taxonomy" id="1518452"/>
    <lineage>
        <taxon>Eukaryota</taxon>
        <taxon>Metazoa</taxon>
        <taxon>Ecdysozoa</taxon>
        <taxon>Arthropoda</taxon>
        <taxon>Crustacea</taxon>
        <taxon>Multicrustacea</taxon>
        <taxon>Malacostraca</taxon>
        <taxon>Eumalacostraca</taxon>
        <taxon>Peracarida</taxon>
        <taxon>Amphipoda</taxon>
        <taxon>Amphilochidea</taxon>
        <taxon>Lysianassida</taxon>
        <taxon>Lysianassidira</taxon>
        <taxon>Lysianassoidea</taxon>
        <taxon>Lysianassidae</taxon>
        <taxon>Hirondellea</taxon>
    </lineage>
</organism>
<dbReference type="Pfam" id="PF00017">
    <property type="entry name" value="SH2"/>
    <property type="match status" value="1"/>
</dbReference>
<dbReference type="PANTHER" id="PTHR10337:SF11">
    <property type="entry name" value="DSHC PROTEIN"/>
    <property type="match status" value="1"/>
</dbReference>
<name>A0A6A7FRM1_9CRUS</name>
<dbReference type="EMBL" id="IACT01001931">
    <property type="protein sequence ID" value="LAC21247.1"/>
    <property type="molecule type" value="mRNA"/>
</dbReference>
<protein>
    <submittedName>
        <fullName evidence="3">Serine-rich adhesin for platelets-like isoform X1</fullName>
    </submittedName>
</protein>
<dbReference type="SMART" id="SM00252">
    <property type="entry name" value="SH2"/>
    <property type="match status" value="1"/>
</dbReference>
<dbReference type="GO" id="GO:0005886">
    <property type="term" value="C:plasma membrane"/>
    <property type="evidence" value="ECO:0007669"/>
    <property type="project" value="TreeGrafter"/>
</dbReference>
<evidence type="ECO:0000256" key="1">
    <source>
        <dbReference type="PROSITE-ProRule" id="PRU00191"/>
    </source>
</evidence>
<feature type="domain" description="SH2" evidence="2">
    <location>
        <begin position="36"/>
        <end position="127"/>
    </location>
</feature>
<dbReference type="InterPro" id="IPR000980">
    <property type="entry name" value="SH2"/>
</dbReference>
<dbReference type="InterPro" id="IPR035676">
    <property type="entry name" value="SHC_SH2"/>
</dbReference>
<dbReference type="PRINTS" id="PR00401">
    <property type="entry name" value="SH2DOMAIN"/>
</dbReference>
<dbReference type="Gene3D" id="3.30.505.10">
    <property type="entry name" value="SH2 domain"/>
    <property type="match status" value="1"/>
</dbReference>
<dbReference type="InterPro" id="IPR036860">
    <property type="entry name" value="SH2_dom_sf"/>
</dbReference>
<evidence type="ECO:0000313" key="3">
    <source>
        <dbReference type="EMBL" id="LAC21247.1"/>
    </source>
</evidence>
<proteinExistence type="evidence at transcript level"/>
<dbReference type="AlphaFoldDB" id="A0A6A7FRM1"/>
<dbReference type="InterPro" id="IPR051235">
    <property type="entry name" value="CEP152/SHC-Transforming"/>
</dbReference>
<dbReference type="PROSITE" id="PS50001">
    <property type="entry name" value="SH2"/>
    <property type="match status" value="1"/>
</dbReference>
<reference evidence="3" key="1">
    <citation type="submission" date="2017-11" db="EMBL/GenBank/DDBJ databases">
        <title>The sensing device of the deep-sea amphipod.</title>
        <authorList>
            <person name="Kobayashi H."/>
            <person name="Nagahama T."/>
            <person name="Arai W."/>
            <person name="Sasagawa Y."/>
            <person name="Umeda M."/>
            <person name="Hayashi T."/>
            <person name="Nikaido I."/>
            <person name="Watanabe H."/>
            <person name="Oguri K."/>
            <person name="Kitazato H."/>
            <person name="Fujioka K."/>
            <person name="Kido Y."/>
            <person name="Takami H."/>
        </authorList>
    </citation>
    <scope>NUCLEOTIDE SEQUENCE</scope>
    <source>
        <tissue evidence="3">Whole body</tissue>
    </source>
</reference>
<sequence>MQPFTAPLNNLESSVTATGPKCLSVQQRMQLAQELWYHGPITRKQAEDLLKQDGDFLVRESQGTMGQFVLTGVQNNIKKHLLLVDPNGVVRTKCLTFTSVSHLINYHRDNELPIVSAESALVLRNPVIRRSTPPQPR</sequence>
<dbReference type="FunFam" id="3.30.505.10:FF:000005">
    <property type="entry name" value="SHC-transforming protein 1 isoform 3"/>
    <property type="match status" value="1"/>
</dbReference>
<dbReference type="GO" id="GO:0030971">
    <property type="term" value="F:receptor tyrosine kinase binding"/>
    <property type="evidence" value="ECO:0007669"/>
    <property type="project" value="TreeGrafter"/>
</dbReference>
<keyword evidence="1" id="KW-0727">SH2 domain</keyword>
<evidence type="ECO:0000259" key="2">
    <source>
        <dbReference type="PROSITE" id="PS50001"/>
    </source>
</evidence>